<proteinExistence type="predicted"/>
<reference evidence="2" key="1">
    <citation type="submission" date="2024-07" db="EMBL/GenBank/DDBJ databases">
        <authorList>
            <person name="Pedron J."/>
        </authorList>
    </citation>
    <scope>NUCLEOTIDE SEQUENCE</scope>
    <source>
        <strain evidence="2">A642-S2-A17</strain>
    </source>
</reference>
<dbReference type="RefSeq" id="WP_226099559.1">
    <property type="nucleotide sequence ID" value="NZ_CP162411.1"/>
</dbReference>
<feature type="signal peptide" evidence="1">
    <location>
        <begin position="1"/>
        <end position="26"/>
    </location>
</feature>
<dbReference type="AlphaFoldDB" id="A0AB39ID79"/>
<evidence type="ECO:0000256" key="1">
    <source>
        <dbReference type="SAM" id="SignalP"/>
    </source>
</evidence>
<gene>
    <name evidence="2" type="ORF">LF923_0013645</name>
</gene>
<feature type="chain" id="PRO_5044317390" evidence="1">
    <location>
        <begin position="27"/>
        <end position="206"/>
    </location>
</feature>
<sequence length="206" mass="22572">MKAQIKTMTVPVIVSALLASLAPVPAASTVLPTTAIELHKSKRLVPSLTFNLENGQVFLPLSEATAYLQSLNEHKQRILSEAIAQRQAKGSGSLFSNTSQLIKLAQENIDHAVRIKEAIKIALSPEKLSLHYPDADDREEFRTELMKFGRAVATSEYTARDILSAITQSQPSEKTYHPDTLPAAEDVRAMITAEHKNLGLSAPEFL</sequence>
<protein>
    <submittedName>
        <fullName evidence="2">Iron-sulfur cluster assembly scaffold protein SufA</fullName>
    </submittedName>
</protein>
<evidence type="ECO:0000313" key="2">
    <source>
        <dbReference type="EMBL" id="XDL13251.1"/>
    </source>
</evidence>
<accession>A0AB39ID79</accession>
<organism evidence="2">
    <name type="scientific">Dickeya oryzae</name>
    <dbReference type="NCBI Taxonomy" id="1240404"/>
    <lineage>
        <taxon>Bacteria</taxon>
        <taxon>Pseudomonadati</taxon>
        <taxon>Pseudomonadota</taxon>
        <taxon>Gammaproteobacteria</taxon>
        <taxon>Enterobacterales</taxon>
        <taxon>Pectobacteriaceae</taxon>
        <taxon>Dickeya</taxon>
    </lineage>
</organism>
<dbReference type="EMBL" id="CP162411">
    <property type="protein sequence ID" value="XDL13251.1"/>
    <property type="molecule type" value="Genomic_DNA"/>
</dbReference>
<name>A0AB39ID79_9GAMM</name>
<keyword evidence="1" id="KW-0732">Signal</keyword>